<sequence>MSLSPGISTNGIHGSDKTNVFSFNFTSGYTGATNFLELALISNANELKTRGLQVAGLVNVTGINAYKGLSENEIDQKQRSGFEANMIGAQFSGLINSVLSNAYGWQATGGVNMIHNALFGFQLAGISNVVYKYSFGFQLAGLTNTSYQSMDGVQIATLSNYTDGGLYGLQLSLFNRVGFIEGKNGYENSDYTGWQIGLVNKAKERMNGYQIGLVNIGGRMQGTQIGLINIYKRGKEIGTIDGTAIGLLNIGSFGHLSLYATELFPVNIEVTTGNIKNGRIVTTHKNKYVHNALIYSKGSSWSVDKDAQWALGYALRKYIYNRSQRPGMNEIWFYAYGITMQHLNEAKKKITKELNLISKPELLIGSRIKPKNSSVYFFAALSWNAYLHKESTEQVTEERELKFDNWPGVSLGLMVH</sequence>
<keyword evidence="2" id="KW-1185">Reference proteome</keyword>
<dbReference type="InterPro" id="IPR058093">
    <property type="entry name" value="LA_2272-like"/>
</dbReference>
<gene>
    <name evidence="1" type="ORF">SanaruYs_08900</name>
</gene>
<dbReference type="Proteomes" id="UP000288227">
    <property type="component" value="Unassembled WGS sequence"/>
</dbReference>
<evidence type="ECO:0000313" key="1">
    <source>
        <dbReference type="EMBL" id="GCC50672.1"/>
    </source>
</evidence>
<comment type="caution">
    <text evidence="1">The sequence shown here is derived from an EMBL/GenBank/DDBJ whole genome shotgun (WGS) entry which is preliminary data.</text>
</comment>
<dbReference type="AlphaFoldDB" id="A0A401U725"/>
<evidence type="ECO:0000313" key="2">
    <source>
        <dbReference type="Proteomes" id="UP000288227"/>
    </source>
</evidence>
<protein>
    <submittedName>
        <fullName evidence="1">Uncharacterized protein</fullName>
    </submittedName>
</protein>
<proteinExistence type="predicted"/>
<accession>A0A401U725</accession>
<dbReference type="NCBIfam" id="NF047436">
    <property type="entry name" value="LA_2272_repeat"/>
    <property type="match status" value="1"/>
</dbReference>
<organism evidence="1 2">
    <name type="scientific">Chryseotalea sanaruensis</name>
    <dbReference type="NCBI Taxonomy" id="2482724"/>
    <lineage>
        <taxon>Bacteria</taxon>
        <taxon>Pseudomonadati</taxon>
        <taxon>Bacteroidota</taxon>
        <taxon>Cytophagia</taxon>
        <taxon>Cytophagales</taxon>
        <taxon>Chryseotaleaceae</taxon>
        <taxon>Chryseotalea</taxon>
    </lineage>
</organism>
<name>A0A401U725_9BACT</name>
<dbReference type="EMBL" id="BHXQ01000002">
    <property type="protein sequence ID" value="GCC50672.1"/>
    <property type="molecule type" value="Genomic_DNA"/>
</dbReference>
<reference evidence="1 2" key="1">
    <citation type="submission" date="2018-11" db="EMBL/GenBank/DDBJ databases">
        <title>Chryseotalea sanarue gen. nov., sp., nov., a member of the family Cytophagaceae, isolated from a brackish lake in Hamamatsu Japan.</title>
        <authorList>
            <person name="Maejima Y."/>
            <person name="Iino T."/>
            <person name="Muraguchi Y."/>
            <person name="Fukuda K."/>
            <person name="Ohkuma M."/>
            <person name="Moriuchi R."/>
            <person name="Dohra H."/>
            <person name="Kimbara K."/>
            <person name="Shintani M."/>
        </authorList>
    </citation>
    <scope>NUCLEOTIDE SEQUENCE [LARGE SCALE GENOMIC DNA]</scope>
    <source>
        <strain evidence="1 2">Ys</strain>
    </source>
</reference>